<evidence type="ECO:0000313" key="1">
    <source>
        <dbReference type="EMBL" id="GGA63672.1"/>
    </source>
</evidence>
<evidence type="ECO:0000313" key="2">
    <source>
        <dbReference type="Proteomes" id="UP000636264"/>
    </source>
</evidence>
<dbReference type="AlphaFoldDB" id="A0A916RPQ2"/>
<proteinExistence type="predicted"/>
<name>A0A916RPQ2_9HYPH</name>
<sequence>MSSQALTTDNENGSSRPSRSLASTAMQNILLLVGQLNYTWTNTESLLIYLIGGLARVDKETAIVIFLTLNTTRARVDLVERLAKMPKTDPELRDQVLDLMKSLSKESALRNKFNHCIYSFDPDSGRGATQLMRIFDDKEEIKYGKVESLDDKEIARIRKSIRSITAINKQIWEIARTHNFPV</sequence>
<accession>A0A916RPQ2</accession>
<comment type="caution">
    <text evidence="1">The sequence shown here is derived from an EMBL/GenBank/DDBJ whole genome shotgun (WGS) entry which is preliminary data.</text>
</comment>
<keyword evidence="2" id="KW-1185">Reference proteome</keyword>
<gene>
    <name evidence="1" type="ORF">GCM10011385_16860</name>
</gene>
<organism evidence="1 2">
    <name type="scientific">Nitratireductor aestuarii</name>
    <dbReference type="NCBI Taxonomy" id="1735103"/>
    <lineage>
        <taxon>Bacteria</taxon>
        <taxon>Pseudomonadati</taxon>
        <taxon>Pseudomonadota</taxon>
        <taxon>Alphaproteobacteria</taxon>
        <taxon>Hyphomicrobiales</taxon>
        <taxon>Phyllobacteriaceae</taxon>
        <taxon>Nitratireductor</taxon>
    </lineage>
</organism>
<dbReference type="EMBL" id="BMIF01000004">
    <property type="protein sequence ID" value="GGA63672.1"/>
    <property type="molecule type" value="Genomic_DNA"/>
</dbReference>
<reference evidence="1" key="1">
    <citation type="journal article" date="2014" name="Int. J. Syst. Evol. Microbiol.">
        <title>Complete genome sequence of Corynebacterium casei LMG S-19264T (=DSM 44701T), isolated from a smear-ripened cheese.</title>
        <authorList>
            <consortium name="US DOE Joint Genome Institute (JGI-PGF)"/>
            <person name="Walter F."/>
            <person name="Albersmeier A."/>
            <person name="Kalinowski J."/>
            <person name="Ruckert C."/>
        </authorList>
    </citation>
    <scope>NUCLEOTIDE SEQUENCE</scope>
    <source>
        <strain evidence="1">CGMCC 1.15320</strain>
    </source>
</reference>
<dbReference type="Proteomes" id="UP000636264">
    <property type="component" value="Unassembled WGS sequence"/>
</dbReference>
<reference evidence="1" key="2">
    <citation type="submission" date="2020-09" db="EMBL/GenBank/DDBJ databases">
        <authorList>
            <person name="Sun Q."/>
            <person name="Zhou Y."/>
        </authorList>
    </citation>
    <scope>NUCLEOTIDE SEQUENCE</scope>
    <source>
        <strain evidence="1">CGMCC 1.15320</strain>
    </source>
</reference>
<protein>
    <submittedName>
        <fullName evidence="1">Uncharacterized protein</fullName>
    </submittedName>
</protein>